<dbReference type="Proteomes" id="UP001558613">
    <property type="component" value="Unassembled WGS sequence"/>
</dbReference>
<protein>
    <submittedName>
        <fullName evidence="1">Uncharacterized protein</fullName>
    </submittedName>
</protein>
<organism evidence="1 2">
    <name type="scientific">Cirrhinus molitorella</name>
    <name type="common">mud carp</name>
    <dbReference type="NCBI Taxonomy" id="172907"/>
    <lineage>
        <taxon>Eukaryota</taxon>
        <taxon>Metazoa</taxon>
        <taxon>Chordata</taxon>
        <taxon>Craniata</taxon>
        <taxon>Vertebrata</taxon>
        <taxon>Euteleostomi</taxon>
        <taxon>Actinopterygii</taxon>
        <taxon>Neopterygii</taxon>
        <taxon>Teleostei</taxon>
        <taxon>Ostariophysi</taxon>
        <taxon>Cypriniformes</taxon>
        <taxon>Cyprinidae</taxon>
        <taxon>Labeoninae</taxon>
        <taxon>Labeonini</taxon>
        <taxon>Cirrhinus</taxon>
    </lineage>
</organism>
<dbReference type="EMBL" id="JAYMGO010000014">
    <property type="protein sequence ID" value="KAL1261963.1"/>
    <property type="molecule type" value="Genomic_DNA"/>
</dbReference>
<evidence type="ECO:0000313" key="2">
    <source>
        <dbReference type="Proteomes" id="UP001558613"/>
    </source>
</evidence>
<gene>
    <name evidence="1" type="ORF">QQF64_007228</name>
</gene>
<reference evidence="1 2" key="1">
    <citation type="submission" date="2023-09" db="EMBL/GenBank/DDBJ databases">
        <authorList>
            <person name="Wang M."/>
        </authorList>
    </citation>
    <scope>NUCLEOTIDE SEQUENCE [LARGE SCALE GENOMIC DNA]</scope>
    <source>
        <strain evidence="1">GT-2023</strain>
        <tissue evidence="1">Liver</tissue>
    </source>
</reference>
<comment type="caution">
    <text evidence="1">The sequence shown here is derived from an EMBL/GenBank/DDBJ whole genome shotgun (WGS) entry which is preliminary data.</text>
</comment>
<name>A0ABR3ME57_9TELE</name>
<evidence type="ECO:0000313" key="1">
    <source>
        <dbReference type="EMBL" id="KAL1261963.1"/>
    </source>
</evidence>
<accession>A0ABR3ME57</accession>
<keyword evidence="2" id="KW-1185">Reference proteome</keyword>
<sequence>MLSDNVCPVIRKRAGAAVFERAVSQHLCSRAPTSLKTSRDWCTMRVEPFPFSHSSLARFSFSAAKKPLSNHRTDVTAFSLGGAPALMTDQVRQGRDVAAFALGGRSAFTILQGRRQAPALPQWIRASPFPLTQVPILPKSC</sequence>
<proteinExistence type="predicted"/>